<keyword evidence="2" id="KW-0472">Membrane</keyword>
<feature type="transmembrane region" description="Helical" evidence="2">
    <location>
        <begin position="73"/>
        <end position="94"/>
    </location>
</feature>
<reference evidence="3" key="1">
    <citation type="journal article" date="2021" name="PeerJ">
        <title>Extensive microbial diversity within the chicken gut microbiome revealed by metagenomics and culture.</title>
        <authorList>
            <person name="Gilroy R."/>
            <person name="Ravi A."/>
            <person name="Getino M."/>
            <person name="Pursley I."/>
            <person name="Horton D.L."/>
            <person name="Alikhan N.F."/>
            <person name="Baker D."/>
            <person name="Gharbi K."/>
            <person name="Hall N."/>
            <person name="Watson M."/>
            <person name="Adriaenssens E.M."/>
            <person name="Foster-Nyarko E."/>
            <person name="Jarju S."/>
            <person name="Secka A."/>
            <person name="Antonio M."/>
            <person name="Oren A."/>
            <person name="Chaudhuri R.R."/>
            <person name="La Ragione R."/>
            <person name="Hildebrand F."/>
            <person name="Pallen M.J."/>
        </authorList>
    </citation>
    <scope>NUCLEOTIDE SEQUENCE</scope>
    <source>
        <strain evidence="3">1647</strain>
    </source>
</reference>
<evidence type="ECO:0000256" key="2">
    <source>
        <dbReference type="SAM" id="Phobius"/>
    </source>
</evidence>
<feature type="compositionally biased region" description="Gly residues" evidence="1">
    <location>
        <begin position="1"/>
        <end position="17"/>
    </location>
</feature>
<reference evidence="3" key="2">
    <citation type="submission" date="2021-09" db="EMBL/GenBank/DDBJ databases">
        <authorList>
            <person name="Gilroy R."/>
        </authorList>
    </citation>
    <scope>NUCLEOTIDE SEQUENCE</scope>
    <source>
        <strain evidence="3">1647</strain>
    </source>
</reference>
<accession>A0A921GMF1</accession>
<dbReference type="EMBL" id="DYWO01000195">
    <property type="protein sequence ID" value="HJF49487.1"/>
    <property type="molecule type" value="Genomic_DNA"/>
</dbReference>
<evidence type="ECO:0000256" key="1">
    <source>
        <dbReference type="SAM" id="MobiDB-lite"/>
    </source>
</evidence>
<keyword evidence="2" id="KW-0812">Transmembrane</keyword>
<dbReference type="RefSeq" id="WP_224765314.1">
    <property type="nucleotide sequence ID" value="NZ_JBIVQM010000011.1"/>
</dbReference>
<comment type="caution">
    <text evidence="3">The sequence shown here is derived from an EMBL/GenBank/DDBJ whole genome shotgun (WGS) entry which is preliminary data.</text>
</comment>
<dbReference type="Proteomes" id="UP000775129">
    <property type="component" value="Unassembled WGS sequence"/>
</dbReference>
<feature type="transmembrane region" description="Helical" evidence="2">
    <location>
        <begin position="47"/>
        <end position="66"/>
    </location>
</feature>
<organism evidence="3 4">
    <name type="scientific">Brachybacterium paraconglomeratum</name>
    <dbReference type="NCBI Taxonomy" id="173362"/>
    <lineage>
        <taxon>Bacteria</taxon>
        <taxon>Bacillati</taxon>
        <taxon>Actinomycetota</taxon>
        <taxon>Actinomycetes</taxon>
        <taxon>Micrococcales</taxon>
        <taxon>Dermabacteraceae</taxon>
        <taxon>Brachybacterium</taxon>
    </lineage>
</organism>
<feature type="region of interest" description="Disordered" evidence="1">
    <location>
        <begin position="1"/>
        <end position="23"/>
    </location>
</feature>
<protein>
    <submittedName>
        <fullName evidence="3">Uncharacterized protein</fullName>
    </submittedName>
</protein>
<gene>
    <name evidence="3" type="ORF">K8W24_06765</name>
</gene>
<feature type="transmembrane region" description="Helical" evidence="2">
    <location>
        <begin position="21"/>
        <end position="41"/>
    </location>
</feature>
<sequence>MSGQGPGRQGAGAGRGSGQEPAPVSPLMIPLLVVGLAIGFFSGYFLLWWGALVVLGVIVAAVSLVLRGRSRDGATGAVAGVLLGYAGVILLALFRGAL</sequence>
<evidence type="ECO:0000313" key="3">
    <source>
        <dbReference type="EMBL" id="HJF49487.1"/>
    </source>
</evidence>
<dbReference type="AlphaFoldDB" id="A0A921GMF1"/>
<proteinExistence type="predicted"/>
<evidence type="ECO:0000313" key="4">
    <source>
        <dbReference type="Proteomes" id="UP000775129"/>
    </source>
</evidence>
<keyword evidence="2" id="KW-1133">Transmembrane helix</keyword>
<name>A0A921GMF1_9MICO</name>